<keyword evidence="2" id="KW-1185">Reference proteome</keyword>
<evidence type="ECO:0000313" key="2">
    <source>
        <dbReference type="Proteomes" id="UP001364224"/>
    </source>
</evidence>
<sequence>MPSITYCDDSMMAYRSARKTFQPGERVVFDEGYRLAHLPLVNAGHAAVISEVKGRDYRNGTYEKTRHALVMPISADAFLESDQVQALELAMKSSRFAPKIAWEICERRRLQLHATLASGIPETDLDRYAAVVQDLLDQIGPISVCLKGPFLGTRNTGRIYFPVYPQKIGDDDAFALVQKRIGVSPTKLYLVGYYHMRQELDLLETRELAELIDQWRDRIVVRTTIPFLELYATNDDLALSARVHAKIGAKDAQR</sequence>
<evidence type="ECO:0000313" key="1">
    <source>
        <dbReference type="EMBL" id="MEH2556811.1"/>
    </source>
</evidence>
<dbReference type="Proteomes" id="UP001364224">
    <property type="component" value="Unassembled WGS sequence"/>
</dbReference>
<name>A0ABU8BE34_9BRAD</name>
<protein>
    <submittedName>
        <fullName evidence="1">Uncharacterized protein</fullName>
    </submittedName>
</protein>
<dbReference type="EMBL" id="JAZHRV010000001">
    <property type="protein sequence ID" value="MEH2556811.1"/>
    <property type="molecule type" value="Genomic_DNA"/>
</dbReference>
<accession>A0ABU8BE34</accession>
<gene>
    <name evidence="1" type="ORF">V1286_004340</name>
</gene>
<reference evidence="1 2" key="1">
    <citation type="submission" date="2024-02" db="EMBL/GenBank/DDBJ databases">
        <title>Adaptive strategies in a cosmopolitan and abundant soil bacterium.</title>
        <authorList>
            <person name="Carini P."/>
        </authorList>
    </citation>
    <scope>NUCLEOTIDE SEQUENCE [LARGE SCALE GENOMIC DNA]</scope>
    <source>
        <strain evidence="1 2">AZCC 1608</strain>
    </source>
</reference>
<organism evidence="1 2">
    <name type="scientific">Bradyrhizobium algeriense</name>
    <dbReference type="NCBI Taxonomy" id="634784"/>
    <lineage>
        <taxon>Bacteria</taxon>
        <taxon>Pseudomonadati</taxon>
        <taxon>Pseudomonadota</taxon>
        <taxon>Alphaproteobacteria</taxon>
        <taxon>Hyphomicrobiales</taxon>
        <taxon>Nitrobacteraceae</taxon>
        <taxon>Bradyrhizobium</taxon>
    </lineage>
</organism>
<dbReference type="RefSeq" id="WP_334482317.1">
    <property type="nucleotide sequence ID" value="NZ_JAZHRV010000001.1"/>
</dbReference>
<comment type="caution">
    <text evidence="1">The sequence shown here is derived from an EMBL/GenBank/DDBJ whole genome shotgun (WGS) entry which is preliminary data.</text>
</comment>
<proteinExistence type="predicted"/>